<dbReference type="SUPFAM" id="SSF50156">
    <property type="entry name" value="PDZ domain-like"/>
    <property type="match status" value="1"/>
</dbReference>
<feature type="compositionally biased region" description="Acidic residues" evidence="3">
    <location>
        <begin position="963"/>
        <end position="981"/>
    </location>
</feature>
<feature type="region of interest" description="Disordered" evidence="3">
    <location>
        <begin position="641"/>
        <end position="673"/>
    </location>
</feature>
<feature type="compositionally biased region" description="Low complexity" evidence="3">
    <location>
        <begin position="2296"/>
        <end position="2314"/>
    </location>
</feature>
<feature type="domain" description="C2" evidence="4">
    <location>
        <begin position="2309"/>
        <end position="2436"/>
    </location>
</feature>
<feature type="domain" description="PDZ" evidence="5">
    <location>
        <begin position="2148"/>
        <end position="2237"/>
    </location>
</feature>
<feature type="compositionally biased region" description="Basic and acidic residues" evidence="3">
    <location>
        <begin position="1178"/>
        <end position="1189"/>
    </location>
</feature>
<comment type="subcellular location">
    <subcellularLocation>
        <location evidence="2">Synapse</location>
    </subcellularLocation>
</comment>
<dbReference type="SMART" id="SM00239">
    <property type="entry name" value="C2"/>
    <property type="match status" value="1"/>
</dbReference>
<evidence type="ECO:0000313" key="7">
    <source>
        <dbReference type="Proteomes" id="UP000030764"/>
    </source>
</evidence>
<evidence type="ECO:0000259" key="4">
    <source>
        <dbReference type="PROSITE" id="PS50004"/>
    </source>
</evidence>
<dbReference type="PANTHER" id="PTHR12157">
    <property type="entry name" value="REGULATING SYNAPTIC MEMBRANE EXOCYTOSIS PROTEIN"/>
    <property type="match status" value="1"/>
</dbReference>
<feature type="compositionally biased region" description="Polar residues" evidence="3">
    <location>
        <begin position="650"/>
        <end position="664"/>
    </location>
</feature>
<feature type="region of interest" description="Disordered" evidence="3">
    <location>
        <begin position="952"/>
        <end position="985"/>
    </location>
</feature>
<dbReference type="GO" id="GO:0016020">
    <property type="term" value="C:membrane"/>
    <property type="evidence" value="ECO:0007669"/>
    <property type="project" value="InterPro"/>
</dbReference>
<feature type="region of interest" description="Disordered" evidence="3">
    <location>
        <begin position="1037"/>
        <end position="1125"/>
    </location>
</feature>
<accession>A0A085MC93</accession>
<dbReference type="SUPFAM" id="SSF49562">
    <property type="entry name" value="C2 domain (Calcium/lipid-binding domain, CaLB)"/>
    <property type="match status" value="1"/>
</dbReference>
<feature type="region of interest" description="Disordered" evidence="3">
    <location>
        <begin position="1155"/>
        <end position="1208"/>
    </location>
</feature>
<feature type="region of interest" description="Disordered" evidence="3">
    <location>
        <begin position="1226"/>
        <end position="1250"/>
    </location>
</feature>
<name>A0A085MC93_9BILA</name>
<dbReference type="GO" id="GO:0006887">
    <property type="term" value="P:exocytosis"/>
    <property type="evidence" value="ECO:0007669"/>
    <property type="project" value="InterPro"/>
</dbReference>
<gene>
    <name evidence="6" type="ORF">M513_04273</name>
</gene>
<evidence type="ECO:0000256" key="2">
    <source>
        <dbReference type="ARBA" id="ARBA00034103"/>
    </source>
</evidence>
<dbReference type="PROSITE" id="PS50004">
    <property type="entry name" value="C2"/>
    <property type="match status" value="1"/>
</dbReference>
<sequence>MLKQVFGGLSNAANHILNQVSAEVSKMPMDRGQSRYEPVDPFFGLTDEERRHIQLVQKRAEEEAQMLNQLQKPTAAEVSRGNLSPEVPSSNLLEAESNEDEGELSSEVSTVKLVDTAGGEVSEAEQESFNSDSSSETGGADEVSDEPSSSDVCEVDNRTEINLQGDHIEKEFNLTGDEKNEIAEAAIKTEERMEMSCFAASVPITEEQMHKPYVEELDAASATAQETSEAVPKVHLEKQPTIVVHSPSSSSRESYDDDSFGDTEAHFLPDYDELEHVVCDVNLSTEENESALVTFPSVPLEVQNKEIHELQAKVFDVKVGRRRAESFCENPAKDRVLKELNDSRRRSLPAWCTLAYEDGERSEQMTEDRKEAFTGFEYDESAIPSTYTDGMDISGQQPSDAVIHDEVEQNDLGLSRLRTENETSHEQRENADAHSLVVYEPNPFSNYLTESHDEVTPATNTEADRSVEKNLTQTMVSEEPLKTMDKPLATYAEGSDTAMDVGPDGALKSRSDSAGLVKSNISSLPSSRVEPANIFTNAPTKGSAVHRTEAPIRQYPTAAPRSGGSSFKVSFGNLFSKTKSDLTSLASTVKSHTEAALKRASDTVASSLSSSVSATSDLYATSMEPANVPRRSASAMATLSDDLGDEDRWSTANSQKMPSFTDSTQEPKAESTDFEGIQKKKFETRSGPILPASLAQSGRISYGSDSTEDTGYSSRCSPEDEFYRIGSDGMQYFVTYSTPHTATIDQIKGDSAYDHYAKQKQEGSAGNQFEEKFAGGKEVQLAKVLSSAQQQDNTLSQSARKPYGEIPSNAIAVEPTDLVTAGQVVCDEALSSADQTCPQAQMYDSSEVSSEMYDEEEQNRIKEIESEFIFDPDKIDTTPVGEWQICPLCQMTEIHMRSDGVSLTGQQCASCRFTVCFKCGQVHEINGAVSQKCYDYLMILCFEEITTSKISPRDGQQQVELVESGDESGQSDDSGDDDDSYPDVVIEVPSSPVKFEAEEETHFSSQHAQECFQVIREIEERFPANLDDYETSFSDKVSCREELSEPTLGSTERPAVTFPSNSVAGSDTTPLSLEHSLSGSATTSLSSSAADVSASKSEQPKRQLSIGEEIFGQLPDTPSEEESTDYEQAMRYYSAQPFYGHRPGPVYTIVEENEENNEIPDSRPKISSGAAKPTSVDVRSDKLATEGADKLTSPAVAPTQKKPSETVRAHETILSGDASRIVSAQSDVQPNGSSPKPIRAAPPPPFSQGLNNVRDMEKSVTRTATAVDVFNAQAYVQKTSNPPNLGNPRLESSYCTCAHSDRNAEEKHDIDPEAAWTAEGATHRSITRSTYLTSFGRLSAEGGANGMDLVDMTSSQPSGDWWTDETGTSIDGGSDKLSAGIDERLAHVWQKTTNAYFKDAGVLSEHPERGVFVSRLKRSPAMILSGIKDESDSSTAEVAPSISSSADAFKTTLSKGVLSSSQSDSWASTKKYLNDQLSLSQSVSGDMGRRKLPSVPPTFGRCQFVPADQPQASWQYNKQLISTPGGSKGSSSGKYGELVDRTTQPKLSAVGKRALPPTLARVLLKQELKEVLLKRMERLEASEIEANQREFVVTRYLTTGIYPKSVGIDSAPRVVQCGLPLEMVKGCIVKLDERKTPTYDKFHADTERAEKSELQRHKEILNRIVEIERMTKQACERMDISVGTSDPLKEATRINSTTQTYSQSVLKDAQTQTLLETDVSAEKKLTQIEPLSVGADSQWKSVAVGTSDAEVYKIAATDTQGLESTSARFPENVPFSGSRKFRDLHSKAFALFSAEDDSASREYRKSRIRREIARRRENFNSCEDLTFSMREPYFDEMGLRRQSFLGPYRSSGPYTSSLPHYSSLPRIDLLYDSPPRNQTYYDRMPERSFFYPYSGPVQRLPRKLEGYPQSSDYMLDDDRGSALANEPARRSYLSLSLPYLDSVHNVGLTREPSSYSHSWRDDLMRSTQPSGRSLLSHYANYLNNDFLSRPSAVNDYYRSADSPIDYSLSQPYFMKSNADQLPSDTYAPGQASLSTTANTVCGHLPSRYDRYMEPIESVPPSSLCPSSDFDRKLPWQTPAPSLFDPELMEAEFNPEVSRPKSGGSLVEPYFRQGPVAQRPNYSDFHGEFEGRYGYKTSRSLMEPSAFSVMSLNCSPTGHGIGMRVIGGKILPGSDSELVTYVAAVYKGGLVDLMGEVKEGDQILEWNGIQLNGKTYEEVQKVIDSTEGEVEILIKSGANLNQVYHLEDGQSTSLDKGYESDYVGATVKRGDVKLVSQNGTLEKRSDIDGGKASPCFSTTPRTQSPQAQQQTTQSSGSLQARVYFESSTGTLFVTIVCAKELSRLEKRRRPPNPFVKVYLLPKRRVENKRRTKFLPKTTHPEWNQTVAYKDLTIETLSGKALEFTVWSYERFRENIFLGRAVVQLSEALYFGPKLLWYQLCSTL</sequence>
<reference evidence="6 7" key="1">
    <citation type="journal article" date="2014" name="Nat. Genet.">
        <title>Genome and transcriptome of the porcine whipworm Trichuris suis.</title>
        <authorList>
            <person name="Jex A.R."/>
            <person name="Nejsum P."/>
            <person name="Schwarz E.M."/>
            <person name="Hu L."/>
            <person name="Young N.D."/>
            <person name="Hall R.S."/>
            <person name="Korhonen P.K."/>
            <person name="Liao S."/>
            <person name="Thamsborg S."/>
            <person name="Xia J."/>
            <person name="Xu P."/>
            <person name="Wang S."/>
            <person name="Scheerlinck J.P."/>
            <person name="Hofmann A."/>
            <person name="Sternberg P.W."/>
            <person name="Wang J."/>
            <person name="Gasser R.B."/>
        </authorList>
    </citation>
    <scope>NUCLEOTIDE SEQUENCE [LARGE SCALE GENOMIC DNA]</scope>
    <source>
        <strain evidence="6">DCEP-RM93M</strain>
    </source>
</reference>
<feature type="compositionally biased region" description="Polar residues" evidence="3">
    <location>
        <begin position="127"/>
        <end position="137"/>
    </location>
</feature>
<feature type="compositionally biased region" description="Low complexity" evidence="3">
    <location>
        <begin position="1076"/>
        <end position="1097"/>
    </location>
</feature>
<keyword evidence="7" id="KW-1185">Reference proteome</keyword>
<dbReference type="InterPro" id="IPR000008">
    <property type="entry name" value="C2_dom"/>
</dbReference>
<dbReference type="Proteomes" id="UP000030764">
    <property type="component" value="Unassembled WGS sequence"/>
</dbReference>
<dbReference type="InterPro" id="IPR039032">
    <property type="entry name" value="Rim-like"/>
</dbReference>
<dbReference type="InterPro" id="IPR035892">
    <property type="entry name" value="C2_domain_sf"/>
</dbReference>
<dbReference type="GO" id="GO:0031267">
    <property type="term" value="F:small GTPase binding"/>
    <property type="evidence" value="ECO:0007669"/>
    <property type="project" value="InterPro"/>
</dbReference>
<organism evidence="6 7">
    <name type="scientific">Trichuris suis</name>
    <name type="common">pig whipworm</name>
    <dbReference type="NCBI Taxonomy" id="68888"/>
    <lineage>
        <taxon>Eukaryota</taxon>
        <taxon>Metazoa</taxon>
        <taxon>Ecdysozoa</taxon>
        <taxon>Nematoda</taxon>
        <taxon>Enoplea</taxon>
        <taxon>Dorylaimia</taxon>
        <taxon>Trichinellida</taxon>
        <taxon>Trichuridae</taxon>
        <taxon>Trichuris</taxon>
    </lineage>
</organism>
<feature type="compositionally biased region" description="Polar residues" evidence="3">
    <location>
        <begin position="1058"/>
        <end position="1071"/>
    </location>
</feature>
<dbReference type="GO" id="GO:0045202">
    <property type="term" value="C:synapse"/>
    <property type="evidence" value="ECO:0007669"/>
    <property type="project" value="UniProtKB-SubCell"/>
</dbReference>
<proteinExistence type="predicted"/>
<dbReference type="SMART" id="SM00228">
    <property type="entry name" value="PDZ"/>
    <property type="match status" value="1"/>
</dbReference>
<evidence type="ECO:0000256" key="1">
    <source>
        <dbReference type="ARBA" id="ARBA00023018"/>
    </source>
</evidence>
<dbReference type="InterPro" id="IPR036034">
    <property type="entry name" value="PDZ_sf"/>
</dbReference>
<dbReference type="Pfam" id="PF00595">
    <property type="entry name" value="PDZ"/>
    <property type="match status" value="1"/>
</dbReference>
<dbReference type="Gene3D" id="2.60.40.150">
    <property type="entry name" value="C2 domain"/>
    <property type="match status" value="1"/>
</dbReference>
<feature type="region of interest" description="Disordered" evidence="3">
    <location>
        <begin position="2278"/>
        <end position="2314"/>
    </location>
</feature>
<protein>
    <submittedName>
        <fullName evidence="6">Uncharacterized protein</fullName>
    </submittedName>
</protein>
<evidence type="ECO:0000313" key="6">
    <source>
        <dbReference type="EMBL" id="KFD54839.1"/>
    </source>
</evidence>
<dbReference type="PROSITE" id="PS50106">
    <property type="entry name" value="PDZ"/>
    <property type="match status" value="1"/>
</dbReference>
<feature type="region of interest" description="Disordered" evidence="3">
    <location>
        <begin position="72"/>
        <end position="153"/>
    </location>
</feature>
<dbReference type="PANTHER" id="PTHR12157:SF21">
    <property type="entry name" value="RAB3 INTERACTING MOLECULE, ISOFORM F"/>
    <property type="match status" value="1"/>
</dbReference>
<evidence type="ECO:0000259" key="5">
    <source>
        <dbReference type="PROSITE" id="PS50106"/>
    </source>
</evidence>
<dbReference type="Gene3D" id="2.30.42.10">
    <property type="match status" value="1"/>
</dbReference>
<evidence type="ECO:0000256" key="3">
    <source>
        <dbReference type="SAM" id="MobiDB-lite"/>
    </source>
</evidence>
<keyword evidence="1" id="KW-0770">Synapse</keyword>
<dbReference type="EMBL" id="KL363204">
    <property type="protein sequence ID" value="KFD54839.1"/>
    <property type="molecule type" value="Genomic_DNA"/>
</dbReference>
<dbReference type="InterPro" id="IPR001478">
    <property type="entry name" value="PDZ"/>
</dbReference>
<dbReference type="Pfam" id="PF00168">
    <property type="entry name" value="C2"/>
    <property type="match status" value="1"/>
</dbReference>